<evidence type="ECO:0000256" key="2">
    <source>
        <dbReference type="ARBA" id="ARBA00006311"/>
    </source>
</evidence>
<dbReference type="Pfam" id="PF03036">
    <property type="entry name" value="Perilipin"/>
    <property type="match status" value="1"/>
</dbReference>
<feature type="compositionally biased region" description="Polar residues" evidence="4">
    <location>
        <begin position="371"/>
        <end position="380"/>
    </location>
</feature>
<dbReference type="GO" id="GO:0019915">
    <property type="term" value="P:lipid storage"/>
    <property type="evidence" value="ECO:0007669"/>
    <property type="project" value="TreeGrafter"/>
</dbReference>
<dbReference type="AlphaFoldDB" id="A0A1I8IAZ3"/>
<dbReference type="PANTHER" id="PTHR14024:SF49">
    <property type="entry name" value="LIPID STORAGE DROPLETS SURFACE-BINDING PROTEIN 1"/>
    <property type="match status" value="1"/>
</dbReference>
<keyword evidence="3" id="KW-0551">Lipid droplet</keyword>
<reference evidence="6" key="1">
    <citation type="submission" date="2016-11" db="UniProtKB">
        <authorList>
            <consortium name="WormBaseParasite"/>
        </authorList>
    </citation>
    <scope>IDENTIFICATION</scope>
</reference>
<comment type="subcellular location">
    <subcellularLocation>
        <location evidence="1">Lipid droplet</location>
    </subcellularLocation>
</comment>
<dbReference type="WBParaSite" id="maker-uti_cns_0010914-snap-gene-0.4-mRNA-1">
    <property type="protein sequence ID" value="maker-uti_cns_0010914-snap-gene-0.4-mRNA-1"/>
    <property type="gene ID" value="maker-uti_cns_0010914-snap-gene-0.4"/>
</dbReference>
<feature type="compositionally biased region" description="Low complexity" evidence="4">
    <location>
        <begin position="394"/>
        <end position="411"/>
    </location>
</feature>
<dbReference type="GO" id="GO:0005829">
    <property type="term" value="C:cytosol"/>
    <property type="evidence" value="ECO:0007669"/>
    <property type="project" value="TreeGrafter"/>
</dbReference>
<evidence type="ECO:0000313" key="5">
    <source>
        <dbReference type="Proteomes" id="UP000095280"/>
    </source>
</evidence>
<evidence type="ECO:0000256" key="3">
    <source>
        <dbReference type="ARBA" id="ARBA00022677"/>
    </source>
</evidence>
<evidence type="ECO:0000256" key="4">
    <source>
        <dbReference type="SAM" id="MobiDB-lite"/>
    </source>
</evidence>
<comment type="similarity">
    <text evidence="2">Belongs to the perilipin family.</text>
</comment>
<evidence type="ECO:0000313" key="6">
    <source>
        <dbReference type="WBParaSite" id="maker-uti_cns_0010914-snap-gene-0.4-mRNA-1"/>
    </source>
</evidence>
<name>A0A1I8IAZ3_9PLAT</name>
<dbReference type="Proteomes" id="UP000095280">
    <property type="component" value="Unplaced"/>
</dbReference>
<dbReference type="GO" id="GO:0010890">
    <property type="term" value="P:positive regulation of triglyceride storage"/>
    <property type="evidence" value="ECO:0007669"/>
    <property type="project" value="TreeGrafter"/>
</dbReference>
<keyword evidence="5" id="KW-1185">Reference proteome</keyword>
<feature type="compositionally biased region" description="Basic and acidic residues" evidence="4">
    <location>
        <begin position="432"/>
        <end position="441"/>
    </location>
</feature>
<sequence length="441" mass="46944">QGASDGAPQSLRADKVRPVGSVGRPRRRVGGSLRIDGFKTGPASTGPAGRQRPRLGVVEQDGFDHRLPQPSPLAVGQRFGLDVGPDRTEGRPGTSSAPPEVFLHVRHQTAEVAMVASDFFNRLTAYPVVASAYGQAAAGLAWAKDRSAYAKSAADLAESGLRRAAQTASPLLSRYEERAAGLDRLACRQLLDRLETACPTVLEPTDEVMKRGRDYYSAAVKPKVDLLLSPVTAAAATAESVKSSTLEGYRRAVASRLGQSGLRRFDRLIELLGDGVDRYLPPGPDEKTAKKSQEESPAETSNGNAKNVEREDDDNKAEKKSGDGESEAAELADPAHSLAMAYELGHRLGARATERLAEAGSHLVGRLTGRSIKSSASEASENGKAGTAGDSEESSPSSSSSSNTAQNSSNRRSSKREGVDEVDEEDEEDREDLDRTDMSTD</sequence>
<dbReference type="PANTHER" id="PTHR14024">
    <property type="entry name" value="PERILIPIN"/>
    <property type="match status" value="1"/>
</dbReference>
<feature type="region of interest" description="Disordered" evidence="4">
    <location>
        <begin position="361"/>
        <end position="441"/>
    </location>
</feature>
<dbReference type="GO" id="GO:0005811">
    <property type="term" value="C:lipid droplet"/>
    <property type="evidence" value="ECO:0007669"/>
    <property type="project" value="UniProtKB-SubCell"/>
</dbReference>
<feature type="compositionally biased region" description="Acidic residues" evidence="4">
    <location>
        <begin position="420"/>
        <end position="431"/>
    </location>
</feature>
<dbReference type="InterPro" id="IPR004279">
    <property type="entry name" value="Perilipin"/>
</dbReference>
<feature type="compositionally biased region" description="Basic and acidic residues" evidence="4">
    <location>
        <begin position="284"/>
        <end position="294"/>
    </location>
</feature>
<evidence type="ECO:0000256" key="1">
    <source>
        <dbReference type="ARBA" id="ARBA00004502"/>
    </source>
</evidence>
<proteinExistence type="inferred from homology"/>
<organism evidence="5 6">
    <name type="scientific">Macrostomum lignano</name>
    <dbReference type="NCBI Taxonomy" id="282301"/>
    <lineage>
        <taxon>Eukaryota</taxon>
        <taxon>Metazoa</taxon>
        <taxon>Spiralia</taxon>
        <taxon>Lophotrochozoa</taxon>
        <taxon>Platyhelminthes</taxon>
        <taxon>Rhabditophora</taxon>
        <taxon>Macrostomorpha</taxon>
        <taxon>Macrostomida</taxon>
        <taxon>Macrostomidae</taxon>
        <taxon>Macrostomum</taxon>
    </lineage>
</organism>
<feature type="region of interest" description="Disordered" evidence="4">
    <location>
        <begin position="276"/>
        <end position="334"/>
    </location>
</feature>
<protein>
    <submittedName>
        <fullName evidence="6">Perilipin</fullName>
    </submittedName>
</protein>
<feature type="region of interest" description="Disordered" evidence="4">
    <location>
        <begin position="1"/>
        <end position="99"/>
    </location>
</feature>
<accession>A0A1I8IAZ3</accession>